<reference evidence="2" key="1">
    <citation type="submission" date="2018-04" db="EMBL/GenBank/DDBJ databases">
        <title>Genomes of Endosymbiotic and Endophytic Bradyrhizobium Publication status.</title>
        <authorList>
            <person name="Guha S."/>
            <person name="Jorrin B."/>
            <person name="Sarkar M."/>
            <person name="Poole P.S."/>
            <person name="DasGupta M."/>
        </authorList>
    </citation>
    <scope>NUCLEOTIDE SEQUENCE</scope>
    <source>
        <strain evidence="2">WBOS16</strain>
    </source>
</reference>
<evidence type="ECO:0008006" key="4">
    <source>
        <dbReference type="Google" id="ProtNLM"/>
    </source>
</evidence>
<accession>A0AAE9N907</accession>
<feature type="region of interest" description="Disordered" evidence="1">
    <location>
        <begin position="1"/>
        <end position="29"/>
    </location>
</feature>
<organism evidence="2 3">
    <name type="scientific">Bradyrhizobium betae</name>
    <dbReference type="NCBI Taxonomy" id="244734"/>
    <lineage>
        <taxon>Bacteria</taxon>
        <taxon>Pseudomonadati</taxon>
        <taxon>Pseudomonadota</taxon>
        <taxon>Alphaproteobacteria</taxon>
        <taxon>Hyphomicrobiales</taxon>
        <taxon>Nitrobacteraceae</taxon>
        <taxon>Bradyrhizobium</taxon>
    </lineage>
</organism>
<gene>
    <name evidence="2" type="ORF">DCM83_19870</name>
</gene>
<dbReference type="Proteomes" id="UP001058872">
    <property type="component" value="Chromosome"/>
</dbReference>
<feature type="compositionally biased region" description="Low complexity" evidence="1">
    <location>
        <begin position="104"/>
        <end position="130"/>
    </location>
</feature>
<name>A0AAE9N907_9BRAD</name>
<protein>
    <recommendedName>
        <fullName evidence="4">Glycine zipper domain-containing protein</fullName>
    </recommendedName>
</protein>
<feature type="compositionally biased region" description="Pro residues" evidence="1">
    <location>
        <begin position="86"/>
        <end position="97"/>
    </location>
</feature>
<feature type="region of interest" description="Disordered" evidence="1">
    <location>
        <begin position="74"/>
        <end position="149"/>
    </location>
</feature>
<evidence type="ECO:0000313" key="3">
    <source>
        <dbReference type="Proteomes" id="UP001058872"/>
    </source>
</evidence>
<proteinExistence type="predicted"/>
<sequence>MICNGTSPTKAGQLYQPASSPARSESSIAPGTTAIARAIERAGGQARMSASSRMKIIIPLVSAMSLLALPAQAQDVRPSRDAGQPPAGPAAGAPPPNKSDARKGPPQQAARPAPQSGGQPHAIPGPRAAGGPPPGRHVDRGPAPARDWGGHAYRGHRAWEGGRWRHEVHNGRSGWWWDVGGVRYYYPQRMAGPPAYISEEYYDDVPVAYAPPPPPVAYAPPPPPPPPADPGASALGGAIVGGLLGGLISGNATGAAAGAVLGGATGAITGAAAASQPGYYWAQGNCYYRYPSGQYVQADPRACY</sequence>
<evidence type="ECO:0000256" key="1">
    <source>
        <dbReference type="SAM" id="MobiDB-lite"/>
    </source>
</evidence>
<evidence type="ECO:0000313" key="2">
    <source>
        <dbReference type="EMBL" id="UUO67237.1"/>
    </source>
</evidence>
<dbReference type="EMBL" id="CP028989">
    <property type="protein sequence ID" value="UUO67237.1"/>
    <property type="molecule type" value="Genomic_DNA"/>
</dbReference>
<dbReference type="AlphaFoldDB" id="A0AAE9N907"/>